<evidence type="ECO:0000256" key="6">
    <source>
        <dbReference type="ARBA" id="ARBA00056337"/>
    </source>
</evidence>
<dbReference type="InterPro" id="IPR013785">
    <property type="entry name" value="Aldolase_TIM"/>
</dbReference>
<proteinExistence type="inferred from homology"/>
<dbReference type="EC" id="4.1.2.4" evidence="7"/>
<dbReference type="GO" id="GO:0006018">
    <property type="term" value="P:2-deoxyribose 1-phosphate catabolic process"/>
    <property type="evidence" value="ECO:0007669"/>
    <property type="project" value="UniProtKB-UniRule"/>
</dbReference>
<evidence type="ECO:0000313" key="9">
    <source>
        <dbReference type="Proteomes" id="UP000199488"/>
    </source>
</evidence>
<dbReference type="InterPro" id="IPR028581">
    <property type="entry name" value="DeoC_typeI"/>
</dbReference>
<evidence type="ECO:0000256" key="4">
    <source>
        <dbReference type="ARBA" id="ARBA00023270"/>
    </source>
</evidence>
<reference evidence="8 9" key="1">
    <citation type="submission" date="2016-10" db="EMBL/GenBank/DDBJ databases">
        <authorList>
            <person name="de Groot N.N."/>
        </authorList>
    </citation>
    <scope>NUCLEOTIDE SEQUENCE [LARGE SCALE GENOMIC DNA]</scope>
    <source>
        <strain evidence="8 9">DSM 23126</strain>
    </source>
</reference>
<dbReference type="CDD" id="cd00959">
    <property type="entry name" value="DeoC"/>
    <property type="match status" value="1"/>
</dbReference>
<dbReference type="UniPathway" id="UPA00002">
    <property type="reaction ID" value="UER00468"/>
</dbReference>
<dbReference type="SMART" id="SM01133">
    <property type="entry name" value="DeoC"/>
    <property type="match status" value="1"/>
</dbReference>
<keyword evidence="4 7" id="KW-0704">Schiff base</keyword>
<dbReference type="AlphaFoldDB" id="A0A1H2S1T6"/>
<dbReference type="InterPro" id="IPR011343">
    <property type="entry name" value="DeoC"/>
</dbReference>
<organism evidence="8 9">
    <name type="scientific">Marinococcus luteus</name>
    <dbReference type="NCBI Taxonomy" id="1122204"/>
    <lineage>
        <taxon>Bacteria</taxon>
        <taxon>Bacillati</taxon>
        <taxon>Bacillota</taxon>
        <taxon>Bacilli</taxon>
        <taxon>Bacillales</taxon>
        <taxon>Bacillaceae</taxon>
        <taxon>Marinococcus</taxon>
    </lineage>
</organism>
<dbReference type="NCBIfam" id="TIGR00126">
    <property type="entry name" value="deoC"/>
    <property type="match status" value="1"/>
</dbReference>
<name>A0A1H2S1T6_9BACI</name>
<dbReference type="FunFam" id="3.20.20.70:FF:000044">
    <property type="entry name" value="Deoxyribose-phosphate aldolase"/>
    <property type="match status" value="1"/>
</dbReference>
<dbReference type="OrthoDB" id="9778711at2"/>
<dbReference type="PIRSF" id="PIRSF001357">
    <property type="entry name" value="DeoC"/>
    <property type="match status" value="1"/>
</dbReference>
<dbReference type="GO" id="GO:0005737">
    <property type="term" value="C:cytoplasm"/>
    <property type="evidence" value="ECO:0007669"/>
    <property type="project" value="UniProtKB-SubCell"/>
</dbReference>
<evidence type="ECO:0000256" key="5">
    <source>
        <dbReference type="ARBA" id="ARBA00048791"/>
    </source>
</evidence>
<feature type="active site" description="Proton donor/acceptor" evidence="7">
    <location>
        <position position="182"/>
    </location>
</feature>
<dbReference type="SUPFAM" id="SSF51569">
    <property type="entry name" value="Aldolase"/>
    <property type="match status" value="1"/>
</dbReference>
<dbReference type="RefSeq" id="WP_091611897.1">
    <property type="nucleotide sequence ID" value="NZ_FNNC01000001.1"/>
</dbReference>
<comment type="similarity">
    <text evidence="1 7">Belongs to the DeoC/FbaB aldolase family. DeoC type 1 subfamily.</text>
</comment>
<comment type="subcellular location">
    <subcellularLocation>
        <location evidence="7">Cytoplasm</location>
    </subcellularLocation>
</comment>
<dbReference type="GO" id="GO:0004139">
    <property type="term" value="F:deoxyribose-phosphate aldolase activity"/>
    <property type="evidence" value="ECO:0007669"/>
    <property type="project" value="UniProtKB-UniRule"/>
</dbReference>
<evidence type="ECO:0000313" key="8">
    <source>
        <dbReference type="EMBL" id="SDW25450.1"/>
    </source>
</evidence>
<dbReference type="EMBL" id="FNNC01000001">
    <property type="protein sequence ID" value="SDW25450.1"/>
    <property type="molecule type" value="Genomic_DNA"/>
</dbReference>
<dbReference type="PANTHER" id="PTHR10889:SF1">
    <property type="entry name" value="DEOXYRIBOSE-PHOSPHATE ALDOLASE"/>
    <property type="match status" value="1"/>
</dbReference>
<feature type="active site" description="Schiff-base intermediate with acetaldehyde" evidence="7">
    <location>
        <position position="153"/>
    </location>
</feature>
<dbReference type="PANTHER" id="PTHR10889">
    <property type="entry name" value="DEOXYRIBOSE-PHOSPHATE ALDOLASE"/>
    <property type="match status" value="1"/>
</dbReference>
<evidence type="ECO:0000256" key="7">
    <source>
        <dbReference type="HAMAP-Rule" id="MF_00114"/>
    </source>
</evidence>
<evidence type="ECO:0000256" key="3">
    <source>
        <dbReference type="ARBA" id="ARBA00023239"/>
    </source>
</evidence>
<dbReference type="Pfam" id="PF01791">
    <property type="entry name" value="DeoC"/>
    <property type="match status" value="1"/>
</dbReference>
<dbReference type="GO" id="GO:0009264">
    <property type="term" value="P:deoxyribonucleotide catabolic process"/>
    <property type="evidence" value="ECO:0007669"/>
    <property type="project" value="UniProtKB-UniRule"/>
</dbReference>
<sequence length="222" mass="23309">MADLAQYIDHTLLKPETTFEDIKRITTEAKDNHFKSVCINPAMVPFAAKELEGSDVLVCTVIGFPLGATNPETKAFEVKNAIANGAKEVDMVINIGALKSGEDDLVRADIEAVVQAANQEALVKVIIETALLTDKEKKTACSLAVEAGADFVKTSTGFNGGGATIEDVRLMKETVGDHAGVKASGGVKDRQTALALIEAGASRLGASSGVKILQGETSSENY</sequence>
<dbReference type="STRING" id="1122204.SAMN05421781_0998"/>
<keyword evidence="9" id="KW-1185">Reference proteome</keyword>
<gene>
    <name evidence="7" type="primary">deoC</name>
    <name evidence="8" type="ORF">SAMN05421781_0998</name>
</gene>
<dbReference type="Proteomes" id="UP000199488">
    <property type="component" value="Unassembled WGS sequence"/>
</dbReference>
<dbReference type="Gene3D" id="3.20.20.70">
    <property type="entry name" value="Aldolase class I"/>
    <property type="match status" value="1"/>
</dbReference>
<dbReference type="GO" id="GO:0016052">
    <property type="term" value="P:carbohydrate catabolic process"/>
    <property type="evidence" value="ECO:0007669"/>
    <property type="project" value="TreeGrafter"/>
</dbReference>
<dbReference type="HAMAP" id="MF_00114">
    <property type="entry name" value="DeoC_type1"/>
    <property type="match status" value="1"/>
</dbReference>
<feature type="active site" description="Proton donor/acceptor" evidence="7">
    <location>
        <position position="90"/>
    </location>
</feature>
<comment type="catalytic activity">
    <reaction evidence="5 7">
        <text>2-deoxy-D-ribose 5-phosphate = D-glyceraldehyde 3-phosphate + acetaldehyde</text>
        <dbReference type="Rhea" id="RHEA:12821"/>
        <dbReference type="ChEBI" id="CHEBI:15343"/>
        <dbReference type="ChEBI" id="CHEBI:59776"/>
        <dbReference type="ChEBI" id="CHEBI:62877"/>
        <dbReference type="EC" id="4.1.2.4"/>
    </reaction>
</comment>
<keyword evidence="3 7" id="KW-0456">Lyase</keyword>
<evidence type="ECO:0000256" key="2">
    <source>
        <dbReference type="ARBA" id="ARBA00022490"/>
    </source>
</evidence>
<comment type="function">
    <text evidence="6 7">Catalyzes a reversible aldol reaction between acetaldehyde and D-glyceraldehyde 3-phosphate to generate 2-deoxy-D-ribose 5-phosphate.</text>
</comment>
<keyword evidence="2 7" id="KW-0963">Cytoplasm</keyword>
<accession>A0A1H2S1T6</accession>
<protein>
    <recommendedName>
        <fullName evidence="7">Deoxyribose-phosphate aldolase</fullName>
        <shortName evidence="7">DERA</shortName>
        <ecNumber evidence="7">4.1.2.4</ecNumber>
    </recommendedName>
    <alternativeName>
        <fullName evidence="7">2-deoxy-D-ribose 5-phosphate aldolase</fullName>
    </alternativeName>
    <alternativeName>
        <fullName evidence="7">Phosphodeoxyriboaldolase</fullName>
        <shortName evidence="7">Deoxyriboaldolase</shortName>
    </alternativeName>
</protein>
<dbReference type="InterPro" id="IPR002915">
    <property type="entry name" value="DeoC/FbaB/LacD_aldolase"/>
</dbReference>
<evidence type="ECO:0000256" key="1">
    <source>
        <dbReference type="ARBA" id="ARBA00010936"/>
    </source>
</evidence>
<comment type="pathway">
    <text evidence="7">Carbohydrate degradation; 2-deoxy-D-ribose 1-phosphate degradation; D-glyceraldehyde 3-phosphate and acetaldehyde from 2-deoxy-alpha-D-ribose 1-phosphate: step 2/2.</text>
</comment>